<feature type="transmembrane region" description="Helical" evidence="5">
    <location>
        <begin position="88"/>
        <end position="107"/>
    </location>
</feature>
<dbReference type="Proteomes" id="UP000238071">
    <property type="component" value="Unassembled WGS sequence"/>
</dbReference>
<evidence type="ECO:0000256" key="5">
    <source>
        <dbReference type="SAM" id="Phobius"/>
    </source>
</evidence>
<dbReference type="PANTHER" id="PTHR32322">
    <property type="entry name" value="INNER MEMBRANE TRANSPORTER"/>
    <property type="match status" value="1"/>
</dbReference>
<keyword evidence="2 5" id="KW-0812">Transmembrane</keyword>
<feature type="transmembrane region" description="Helical" evidence="5">
    <location>
        <begin position="58"/>
        <end position="82"/>
    </location>
</feature>
<feature type="domain" description="EamA" evidence="6">
    <location>
        <begin position="141"/>
        <end position="280"/>
    </location>
</feature>
<feature type="transmembrane region" description="Helical" evidence="5">
    <location>
        <begin position="268"/>
        <end position="287"/>
    </location>
</feature>
<feature type="transmembrane region" description="Helical" evidence="5">
    <location>
        <begin position="171"/>
        <end position="190"/>
    </location>
</feature>
<gene>
    <name evidence="7" type="ORF">B0F88_10833</name>
</gene>
<dbReference type="GO" id="GO:0016020">
    <property type="term" value="C:membrane"/>
    <property type="evidence" value="ECO:0007669"/>
    <property type="project" value="UniProtKB-SubCell"/>
</dbReference>
<name>A0A2S6GZN8_9GAMM</name>
<evidence type="ECO:0000259" key="6">
    <source>
        <dbReference type="Pfam" id="PF00892"/>
    </source>
</evidence>
<keyword evidence="8" id="KW-1185">Reference proteome</keyword>
<dbReference type="Pfam" id="PF00892">
    <property type="entry name" value="EamA"/>
    <property type="match status" value="2"/>
</dbReference>
<feature type="transmembrane region" description="Helical" evidence="5">
    <location>
        <begin position="30"/>
        <end position="51"/>
    </location>
</feature>
<keyword evidence="4 5" id="KW-0472">Membrane</keyword>
<dbReference type="InterPro" id="IPR050638">
    <property type="entry name" value="AA-Vitamin_Transporters"/>
</dbReference>
<feature type="transmembrane region" description="Helical" evidence="5">
    <location>
        <begin position="238"/>
        <end position="256"/>
    </location>
</feature>
<dbReference type="InterPro" id="IPR000620">
    <property type="entry name" value="EamA_dom"/>
</dbReference>
<dbReference type="PANTHER" id="PTHR32322:SF9">
    <property type="entry name" value="AMINO-ACID METABOLITE EFFLUX PUMP-RELATED"/>
    <property type="match status" value="1"/>
</dbReference>
<organism evidence="7 8">
    <name type="scientific">Methylobacter tundripaludum</name>
    <dbReference type="NCBI Taxonomy" id="173365"/>
    <lineage>
        <taxon>Bacteria</taxon>
        <taxon>Pseudomonadati</taxon>
        <taxon>Pseudomonadota</taxon>
        <taxon>Gammaproteobacteria</taxon>
        <taxon>Methylococcales</taxon>
        <taxon>Methylococcaceae</taxon>
        <taxon>Methylobacter</taxon>
    </lineage>
</organism>
<comment type="subcellular location">
    <subcellularLocation>
        <location evidence="1">Membrane</location>
        <topology evidence="1">Multi-pass membrane protein</topology>
    </subcellularLocation>
</comment>
<comment type="caution">
    <text evidence="7">The sequence shown here is derived from an EMBL/GenBank/DDBJ whole genome shotgun (WGS) entry which is preliminary data.</text>
</comment>
<feature type="transmembrane region" description="Helical" evidence="5">
    <location>
        <begin position="138"/>
        <end position="159"/>
    </location>
</feature>
<feature type="transmembrane region" description="Helical" evidence="5">
    <location>
        <begin position="114"/>
        <end position="132"/>
    </location>
</feature>
<dbReference type="RefSeq" id="WP_104423952.1">
    <property type="nucleotide sequence ID" value="NZ_PTIY01000008.1"/>
</dbReference>
<reference evidence="7 8" key="1">
    <citation type="submission" date="2018-02" db="EMBL/GenBank/DDBJ databases">
        <title>Subsurface microbial communities from deep shales in Ohio and West Virginia, USA.</title>
        <authorList>
            <person name="Wrighton K."/>
        </authorList>
    </citation>
    <scope>NUCLEOTIDE SEQUENCE [LARGE SCALE GENOMIC DNA]</scope>
    <source>
        <strain evidence="7 8">OWC-G53F</strain>
    </source>
</reference>
<evidence type="ECO:0000256" key="4">
    <source>
        <dbReference type="ARBA" id="ARBA00023136"/>
    </source>
</evidence>
<protein>
    <submittedName>
        <fullName evidence="7">O-acetylserine/cysteine efflux transporter</fullName>
    </submittedName>
</protein>
<evidence type="ECO:0000313" key="8">
    <source>
        <dbReference type="Proteomes" id="UP000238071"/>
    </source>
</evidence>
<evidence type="ECO:0000256" key="2">
    <source>
        <dbReference type="ARBA" id="ARBA00022692"/>
    </source>
</evidence>
<dbReference type="InterPro" id="IPR037185">
    <property type="entry name" value="EmrE-like"/>
</dbReference>
<keyword evidence="3 5" id="KW-1133">Transmembrane helix</keyword>
<dbReference type="AlphaFoldDB" id="A0A2S6GZN8"/>
<sequence length="292" mass="31534">MRLHHMALAILVVAIWGVNFVVIKVGLKEIPPILLCALRFFLCTFPAIFFIKRPAAPLRMVVGFGLVMFALQFALLFSGMYAGTTAGLASLVLQMQVFFTVLLAVLFLAEKPSIWQIAGALVSFSGIGLVASNSGGEISVYGLMLIIAAAATWGVGSLISKKLGKVDMFALVVWASLVAWPPLLVLSFFLEQNSWNAEIISHISWLTVGAIGYMVYPVTLLGFAAWSWLLSRYPAATVAPFTLLVPIFGFAASTLALREPLFDWKINAAALVIAGLCINLFGARIAVRIRPA</sequence>
<dbReference type="SUPFAM" id="SSF103481">
    <property type="entry name" value="Multidrug resistance efflux transporter EmrE"/>
    <property type="match status" value="2"/>
</dbReference>
<evidence type="ECO:0000256" key="1">
    <source>
        <dbReference type="ARBA" id="ARBA00004141"/>
    </source>
</evidence>
<dbReference type="OrthoDB" id="7158585at2"/>
<evidence type="ECO:0000313" key="7">
    <source>
        <dbReference type="EMBL" id="PPK70678.1"/>
    </source>
</evidence>
<evidence type="ECO:0000256" key="3">
    <source>
        <dbReference type="ARBA" id="ARBA00022989"/>
    </source>
</evidence>
<feature type="domain" description="EamA" evidence="6">
    <location>
        <begin position="7"/>
        <end position="130"/>
    </location>
</feature>
<proteinExistence type="predicted"/>
<dbReference type="EMBL" id="PTIY01000008">
    <property type="protein sequence ID" value="PPK70678.1"/>
    <property type="molecule type" value="Genomic_DNA"/>
</dbReference>
<accession>A0A2S6GZN8</accession>
<feature type="transmembrane region" description="Helical" evidence="5">
    <location>
        <begin position="202"/>
        <end position="226"/>
    </location>
</feature>